<dbReference type="EMBL" id="CAJRAX010000011">
    <property type="protein sequence ID" value="CAG5114429.1"/>
    <property type="molecule type" value="Genomic_DNA"/>
</dbReference>
<proteinExistence type="predicted"/>
<sequence>MKLFGLFAGLAAAQDFRVLNGAAEDLDKIIRSSSGNFKEIFEKVANYDFERPRECHSEKMTIEEGVACVQQGFSQILEFASETFAETSENLVKDGAYDRVVERASALTEQMKKSLEEAGFNLEKDLENRDENITEKDVEEYFENFQKIMKEAFPSFGKRN</sequence>
<name>A0ABN7T9D0_OIKDI</name>
<evidence type="ECO:0000313" key="2">
    <source>
        <dbReference type="EMBL" id="CAG5114429.1"/>
    </source>
</evidence>
<dbReference type="Proteomes" id="UP001158576">
    <property type="component" value="Chromosome PAR"/>
</dbReference>
<gene>
    <name evidence="1" type="ORF">OKIOD_LOCUS1610</name>
    <name evidence="2" type="ORF">OKIOD_LOCUS17247</name>
</gene>
<dbReference type="Proteomes" id="UP001158576">
    <property type="component" value="Unassembled WGS sequence"/>
</dbReference>
<evidence type="ECO:0000313" key="3">
    <source>
        <dbReference type="Proteomes" id="UP001158576"/>
    </source>
</evidence>
<dbReference type="EMBL" id="OU015568">
    <property type="protein sequence ID" value="CAG5082180.1"/>
    <property type="molecule type" value="Genomic_DNA"/>
</dbReference>
<keyword evidence="3" id="KW-1185">Reference proteome</keyword>
<organism evidence="2 3">
    <name type="scientific">Oikopleura dioica</name>
    <name type="common">Tunicate</name>
    <dbReference type="NCBI Taxonomy" id="34765"/>
    <lineage>
        <taxon>Eukaryota</taxon>
        <taxon>Metazoa</taxon>
        <taxon>Chordata</taxon>
        <taxon>Tunicata</taxon>
        <taxon>Appendicularia</taxon>
        <taxon>Copelata</taxon>
        <taxon>Oikopleuridae</taxon>
        <taxon>Oikopleura</taxon>
    </lineage>
</organism>
<protein>
    <submittedName>
        <fullName evidence="1">Oidioi.mRNA.OKI2018_I69.PAR.g10052.t1.cds</fullName>
    </submittedName>
    <submittedName>
        <fullName evidence="2">Oidioi.mRNA.OKI2018_I69.chrUn_7.g17244.t1.c ds</fullName>
    </submittedName>
</protein>
<accession>A0ABN7T9D0</accession>
<reference evidence="2 3" key="1">
    <citation type="submission" date="2021-04" db="EMBL/GenBank/DDBJ databases">
        <authorList>
            <person name="Bliznina A."/>
        </authorList>
    </citation>
    <scope>NUCLEOTIDE SEQUENCE [LARGE SCALE GENOMIC DNA]</scope>
</reference>
<evidence type="ECO:0000313" key="1">
    <source>
        <dbReference type="EMBL" id="CAG5082180.1"/>
    </source>
</evidence>